<protein>
    <submittedName>
        <fullName evidence="2">Cupin domain-containing protein</fullName>
    </submittedName>
</protein>
<dbReference type="SUPFAM" id="SSF51182">
    <property type="entry name" value="RmlC-like cupins"/>
    <property type="match status" value="1"/>
</dbReference>
<dbReference type="InterPro" id="IPR011051">
    <property type="entry name" value="RmlC_Cupin_sf"/>
</dbReference>
<dbReference type="PANTHER" id="PTHR40112:SF1">
    <property type="entry name" value="H2HPP ISOMERASE"/>
    <property type="match status" value="1"/>
</dbReference>
<dbReference type="InterPro" id="IPR013096">
    <property type="entry name" value="Cupin_2"/>
</dbReference>
<sequence length="119" mass="13593">MRARTYAWSGMPAERVTGLFSRKLIVGENEMLCWLELKPGCKVPRHSHVHEQISHVLQGRIRFEVDGEDVEVGPGEILLIPPNVPHSAEAVGEETVIDYDIFSPIRRDWLEGTDDYLRK</sequence>
<proteinExistence type="predicted"/>
<dbReference type="PIRSF" id="PIRSF029883">
    <property type="entry name" value="KdgF"/>
    <property type="match status" value="1"/>
</dbReference>
<accession>A0A933EAC5</accession>
<evidence type="ECO:0000259" key="1">
    <source>
        <dbReference type="Pfam" id="PF07883"/>
    </source>
</evidence>
<name>A0A933EAC5_UNCTE</name>
<dbReference type="PANTHER" id="PTHR40112">
    <property type="entry name" value="H2HPP ISOMERASE"/>
    <property type="match status" value="1"/>
</dbReference>
<dbReference type="CDD" id="cd02238">
    <property type="entry name" value="cupin_KdgF"/>
    <property type="match status" value="1"/>
</dbReference>
<evidence type="ECO:0000313" key="3">
    <source>
        <dbReference type="Proteomes" id="UP000752292"/>
    </source>
</evidence>
<dbReference type="AlphaFoldDB" id="A0A933EAC5"/>
<feature type="domain" description="Cupin type-2" evidence="1">
    <location>
        <begin position="35"/>
        <end position="97"/>
    </location>
</feature>
<dbReference type="EMBL" id="JACQRX010000369">
    <property type="protein sequence ID" value="MBI4252475.1"/>
    <property type="molecule type" value="Genomic_DNA"/>
</dbReference>
<gene>
    <name evidence="2" type="ORF">HY618_08450</name>
</gene>
<dbReference type="InterPro" id="IPR025499">
    <property type="entry name" value="KdgF"/>
</dbReference>
<dbReference type="InterPro" id="IPR014710">
    <property type="entry name" value="RmlC-like_jellyroll"/>
</dbReference>
<organism evidence="2 3">
    <name type="scientific">Tectimicrobiota bacterium</name>
    <dbReference type="NCBI Taxonomy" id="2528274"/>
    <lineage>
        <taxon>Bacteria</taxon>
        <taxon>Pseudomonadati</taxon>
        <taxon>Nitrospinota/Tectimicrobiota group</taxon>
        <taxon>Candidatus Tectimicrobiota</taxon>
    </lineage>
</organism>
<dbReference type="Proteomes" id="UP000752292">
    <property type="component" value="Unassembled WGS sequence"/>
</dbReference>
<reference evidence="2" key="1">
    <citation type="submission" date="2020-07" db="EMBL/GenBank/DDBJ databases">
        <title>Huge and variable diversity of episymbiotic CPR bacteria and DPANN archaea in groundwater ecosystems.</title>
        <authorList>
            <person name="He C.Y."/>
            <person name="Keren R."/>
            <person name="Whittaker M."/>
            <person name="Farag I.F."/>
            <person name="Doudna J."/>
            <person name="Cate J.H.D."/>
            <person name="Banfield J.F."/>
        </authorList>
    </citation>
    <scope>NUCLEOTIDE SEQUENCE</scope>
    <source>
        <strain evidence="2">NC_groundwater_1370_Ag_S-0.2um_69_93</strain>
    </source>
</reference>
<dbReference type="InterPro" id="IPR052535">
    <property type="entry name" value="Bacilysin_H2HPP_isomerase"/>
</dbReference>
<dbReference type="Gene3D" id="2.60.120.10">
    <property type="entry name" value="Jelly Rolls"/>
    <property type="match status" value="1"/>
</dbReference>
<dbReference type="Pfam" id="PF07883">
    <property type="entry name" value="Cupin_2"/>
    <property type="match status" value="1"/>
</dbReference>
<evidence type="ECO:0000313" key="2">
    <source>
        <dbReference type="EMBL" id="MBI4252475.1"/>
    </source>
</evidence>
<comment type="caution">
    <text evidence="2">The sequence shown here is derived from an EMBL/GenBank/DDBJ whole genome shotgun (WGS) entry which is preliminary data.</text>
</comment>